<protein>
    <recommendedName>
        <fullName evidence="4">Type 4 fimbrial biogenesis protein PilX N-terminal domain-containing protein</fullName>
    </recommendedName>
</protein>
<proteinExistence type="predicted"/>
<reference evidence="2" key="2">
    <citation type="submission" date="2020-01" db="EMBL/GenBank/DDBJ databases">
        <authorList>
            <person name="Campanaro S."/>
        </authorList>
    </citation>
    <scope>NUCLEOTIDE SEQUENCE</scope>
    <source>
        <strain evidence="2">AS06rmzACSIP_7</strain>
    </source>
</reference>
<dbReference type="EMBL" id="JAAYEE010000263">
    <property type="protein sequence ID" value="NLW36546.1"/>
    <property type="molecule type" value="Genomic_DNA"/>
</dbReference>
<reference evidence="2" key="1">
    <citation type="journal article" date="2020" name="Biotechnol. Biofuels">
        <title>New insights from the biogas microbiome by comprehensive genome-resolved metagenomics of nearly 1600 species originating from multiple anaerobic digesters.</title>
        <authorList>
            <person name="Campanaro S."/>
            <person name="Treu L."/>
            <person name="Rodriguez-R L.M."/>
            <person name="Kovalovszki A."/>
            <person name="Ziels R.M."/>
            <person name="Maus I."/>
            <person name="Zhu X."/>
            <person name="Kougias P.G."/>
            <person name="Basile A."/>
            <person name="Luo G."/>
            <person name="Schluter A."/>
            <person name="Konstantinidis K.T."/>
            <person name="Angelidaki I."/>
        </authorList>
    </citation>
    <scope>NUCLEOTIDE SEQUENCE</scope>
    <source>
        <strain evidence="2">AS06rmzACSIP_7</strain>
    </source>
</reference>
<dbReference type="AlphaFoldDB" id="A0A971M7C3"/>
<comment type="caution">
    <text evidence="2">The sequence shown here is derived from an EMBL/GenBank/DDBJ whole genome shotgun (WGS) entry which is preliminary data.</text>
</comment>
<evidence type="ECO:0008006" key="4">
    <source>
        <dbReference type="Google" id="ProtNLM"/>
    </source>
</evidence>
<keyword evidence="1" id="KW-1133">Transmembrane helix</keyword>
<keyword evidence="1" id="KW-0472">Membrane</keyword>
<sequence>MNLRKAPHKHNVGMALPMTLIFLLVGAVLVGTALYVVENMFSTSRHVVTETQLYNAAQSGIEQAKVILWDARSDLDHEEREYDGTLDSVRARLEGVSDDYLDDDLQGVSVPELVNVTLTVDILDCNYVFDGINVNDYEDLDVDQITELPPRWPEIISEGEGTPGGLSQIGSSGYLDPNRQVTSGGGRILRHYVIRSRAESADGKSSSIETLVVIGQ</sequence>
<feature type="transmembrane region" description="Helical" evidence="1">
    <location>
        <begin position="12"/>
        <end position="37"/>
    </location>
</feature>
<name>A0A971M7C3_9BACT</name>
<keyword evidence="1" id="KW-0812">Transmembrane</keyword>
<dbReference type="Proteomes" id="UP000777265">
    <property type="component" value="Unassembled WGS sequence"/>
</dbReference>
<organism evidence="2 3">
    <name type="scientific">Syntrophorhabdus aromaticivorans</name>
    <dbReference type="NCBI Taxonomy" id="328301"/>
    <lineage>
        <taxon>Bacteria</taxon>
        <taxon>Pseudomonadati</taxon>
        <taxon>Thermodesulfobacteriota</taxon>
        <taxon>Syntrophorhabdia</taxon>
        <taxon>Syntrophorhabdales</taxon>
        <taxon>Syntrophorhabdaceae</taxon>
        <taxon>Syntrophorhabdus</taxon>
    </lineage>
</organism>
<accession>A0A971M7C3</accession>
<evidence type="ECO:0000256" key="1">
    <source>
        <dbReference type="SAM" id="Phobius"/>
    </source>
</evidence>
<evidence type="ECO:0000313" key="3">
    <source>
        <dbReference type="Proteomes" id="UP000777265"/>
    </source>
</evidence>
<evidence type="ECO:0000313" key="2">
    <source>
        <dbReference type="EMBL" id="NLW36546.1"/>
    </source>
</evidence>
<gene>
    <name evidence="2" type="ORF">GXY80_13880</name>
</gene>